<dbReference type="Pfam" id="PF00085">
    <property type="entry name" value="Thioredoxin"/>
    <property type="match status" value="1"/>
</dbReference>
<organism evidence="2 3">
    <name type="scientific">Cryobacterium adonitolivorans</name>
    <dbReference type="NCBI Taxonomy" id="1259189"/>
    <lineage>
        <taxon>Bacteria</taxon>
        <taxon>Bacillati</taxon>
        <taxon>Actinomycetota</taxon>
        <taxon>Actinomycetes</taxon>
        <taxon>Micrococcales</taxon>
        <taxon>Microbacteriaceae</taxon>
        <taxon>Cryobacterium</taxon>
    </lineage>
</organism>
<accession>A0A4R8W0X4</accession>
<reference evidence="2 3" key="1">
    <citation type="submission" date="2019-03" db="EMBL/GenBank/DDBJ databases">
        <title>Genomics of glacier-inhabiting Cryobacterium strains.</title>
        <authorList>
            <person name="Liu Q."/>
            <person name="Xin Y.-H."/>
        </authorList>
    </citation>
    <scope>NUCLEOTIDE SEQUENCE [LARGE SCALE GENOMIC DNA]</scope>
    <source>
        <strain evidence="2 3">RHLS22-1</strain>
    </source>
</reference>
<dbReference type="Proteomes" id="UP000297907">
    <property type="component" value="Unassembled WGS sequence"/>
</dbReference>
<name>A0A4R8W0X4_9MICO</name>
<dbReference type="RefSeq" id="WP_134454239.1">
    <property type="nucleotide sequence ID" value="NZ_SOFL01000040.1"/>
</dbReference>
<comment type="caution">
    <text evidence="2">The sequence shown here is derived from an EMBL/GenBank/DDBJ whole genome shotgun (WGS) entry which is preliminary data.</text>
</comment>
<sequence length="157" mass="16675">MNPAAAMLVLVLLVALTTVLGLVWRRRQGRVSVSVSVSDDSADVVTAAQLGLSASSSPPVFGSEATLLQFSTEFCARCPGTSVLLGQVADARIGVRHVDVDLTHRADLARRFNVLQTPTTLVLDRAGRVRARVGGVPNRAALHAHLDDLALDVQEFP</sequence>
<dbReference type="Gene3D" id="3.40.30.10">
    <property type="entry name" value="Glutaredoxin"/>
    <property type="match status" value="1"/>
</dbReference>
<feature type="domain" description="Thioredoxin" evidence="1">
    <location>
        <begin position="64"/>
        <end position="147"/>
    </location>
</feature>
<dbReference type="InterPro" id="IPR013766">
    <property type="entry name" value="Thioredoxin_domain"/>
</dbReference>
<evidence type="ECO:0000313" key="3">
    <source>
        <dbReference type="Proteomes" id="UP000297907"/>
    </source>
</evidence>
<dbReference type="EMBL" id="SOFL01000040">
    <property type="protein sequence ID" value="TFC00420.1"/>
    <property type="molecule type" value="Genomic_DNA"/>
</dbReference>
<proteinExistence type="predicted"/>
<keyword evidence="3" id="KW-1185">Reference proteome</keyword>
<protein>
    <submittedName>
        <fullName evidence="2">Thioredoxin</fullName>
    </submittedName>
</protein>
<dbReference type="CDD" id="cd02947">
    <property type="entry name" value="TRX_family"/>
    <property type="match status" value="1"/>
</dbReference>
<dbReference type="SUPFAM" id="SSF52833">
    <property type="entry name" value="Thioredoxin-like"/>
    <property type="match status" value="1"/>
</dbReference>
<dbReference type="OrthoDB" id="1495530at2"/>
<dbReference type="AlphaFoldDB" id="A0A4R8W0X4"/>
<dbReference type="InterPro" id="IPR036249">
    <property type="entry name" value="Thioredoxin-like_sf"/>
</dbReference>
<evidence type="ECO:0000259" key="1">
    <source>
        <dbReference type="Pfam" id="PF00085"/>
    </source>
</evidence>
<gene>
    <name evidence="2" type="ORF">E3O42_12400</name>
</gene>
<evidence type="ECO:0000313" key="2">
    <source>
        <dbReference type="EMBL" id="TFC00420.1"/>
    </source>
</evidence>